<dbReference type="PANTHER" id="PTHR30031">
    <property type="entry name" value="PHOSPHOENOLPYRUVATE CARBOXYKINASE ATP"/>
    <property type="match status" value="1"/>
</dbReference>
<sequence length="226" mass="25296">MAWQAHFVKNMFIRPSDEELAGFKPDFIVMNGAKCTNPQWKEQGLNSENFVAFNLTERMQLIGGTWYGGEMKKGMFSMMNYLLPLKGIASMHCSANVGEKGDVAVFFGLSGTGKTTLSTDPKRRLIGDDEHGWDDDGVFNFEGGCYAKTIKLSKEAEPEIYTIDRISSTLSVAMRCWKTSPCVKMAQSTLMMVQKPRTPAFLIRSITSITSLSRFPKRATQLKLFS</sequence>
<dbReference type="EMBL" id="AP022360">
    <property type="protein sequence ID" value="BBU80230.1"/>
    <property type="molecule type" value="Genomic_DNA"/>
</dbReference>
<keyword evidence="5" id="KW-0547">Nucleotide-binding</keyword>
<reference evidence="10 11" key="1">
    <citation type="submission" date="2020-01" db="EMBL/GenBank/DDBJ databases">
        <title>Dynamics of blaIMP-6 dissemination in carbapenem resistant Enterobacteriacea isolated from regional surveillance in Osaka, Japan.</title>
        <authorList>
            <person name="Abe R."/>
            <person name="Akeda Y."/>
            <person name="Sugawara Y."/>
            <person name="Yamamoto N."/>
            <person name="Tomono K."/>
            <person name="Takeuchi D."/>
            <person name="Kawahara R."/>
            <person name="Hamada S."/>
        </authorList>
    </citation>
    <scope>NUCLEOTIDE SEQUENCE [LARGE SCALE GENOMIC DNA]</scope>
    <source>
        <strain evidence="10 11">E300</strain>
    </source>
</reference>
<dbReference type="GO" id="GO:0005829">
    <property type="term" value="C:cytosol"/>
    <property type="evidence" value="ECO:0007669"/>
    <property type="project" value="TreeGrafter"/>
</dbReference>
<dbReference type="AlphaFoldDB" id="A0A8S0FJ37"/>
<evidence type="ECO:0000256" key="7">
    <source>
        <dbReference type="ARBA" id="ARBA00022840"/>
    </source>
</evidence>
<dbReference type="Gene3D" id="3.90.228.20">
    <property type="match status" value="1"/>
</dbReference>
<dbReference type="PANTHER" id="PTHR30031:SF0">
    <property type="entry name" value="PHOSPHOENOLPYRUVATE CARBOXYKINASE (ATP)"/>
    <property type="match status" value="1"/>
</dbReference>
<comment type="pathway">
    <text evidence="1">Carbohydrate biosynthesis; gluconeogenesis.</text>
</comment>
<protein>
    <recommendedName>
        <fullName evidence="3">phosphoenolpyruvate carboxykinase (ATP)</fullName>
        <ecNumber evidence="3">4.1.1.49</ecNumber>
    </recommendedName>
</protein>
<evidence type="ECO:0000256" key="5">
    <source>
        <dbReference type="ARBA" id="ARBA00022741"/>
    </source>
</evidence>
<keyword evidence="7" id="KW-0067">ATP-binding</keyword>
<dbReference type="PROSITE" id="PS00532">
    <property type="entry name" value="PEPCK_ATP"/>
    <property type="match status" value="1"/>
</dbReference>
<keyword evidence="4" id="KW-0312">Gluconeogenesis</keyword>
<dbReference type="SUPFAM" id="SSF68923">
    <property type="entry name" value="PEP carboxykinase N-terminal domain"/>
    <property type="match status" value="1"/>
</dbReference>
<dbReference type="SUPFAM" id="SSF53795">
    <property type="entry name" value="PEP carboxykinase-like"/>
    <property type="match status" value="1"/>
</dbReference>
<proteinExistence type="inferred from homology"/>
<comment type="similarity">
    <text evidence="2">Belongs to the phosphoenolpyruvate carboxykinase (ATP) family.</text>
</comment>
<evidence type="ECO:0000256" key="4">
    <source>
        <dbReference type="ARBA" id="ARBA00022432"/>
    </source>
</evidence>
<evidence type="ECO:0000256" key="1">
    <source>
        <dbReference type="ARBA" id="ARBA00004742"/>
    </source>
</evidence>
<dbReference type="Gene3D" id="3.40.449.10">
    <property type="entry name" value="Phosphoenolpyruvate Carboxykinase, domain 1"/>
    <property type="match status" value="1"/>
</dbReference>
<gene>
    <name evidence="10" type="ORF">EIMP300_16300</name>
</gene>
<dbReference type="InterPro" id="IPR001272">
    <property type="entry name" value="PEP_carboxykinase_ATP"/>
</dbReference>
<comment type="catalytic activity">
    <reaction evidence="9">
        <text>oxaloacetate + ATP = phosphoenolpyruvate + ADP + CO2</text>
        <dbReference type="Rhea" id="RHEA:18617"/>
        <dbReference type="ChEBI" id="CHEBI:16452"/>
        <dbReference type="ChEBI" id="CHEBI:16526"/>
        <dbReference type="ChEBI" id="CHEBI:30616"/>
        <dbReference type="ChEBI" id="CHEBI:58702"/>
        <dbReference type="ChEBI" id="CHEBI:456216"/>
        <dbReference type="EC" id="4.1.1.49"/>
    </reaction>
</comment>
<dbReference type="Pfam" id="PF01293">
    <property type="entry name" value="PEPCK_ATP"/>
    <property type="match status" value="1"/>
</dbReference>
<dbReference type="InterPro" id="IPR008210">
    <property type="entry name" value="PEP_carboxykinase_N"/>
</dbReference>
<evidence type="ECO:0000313" key="10">
    <source>
        <dbReference type="EMBL" id="BBU80230.1"/>
    </source>
</evidence>
<dbReference type="InterPro" id="IPR013035">
    <property type="entry name" value="PEP_carboxykinase_C"/>
</dbReference>
<dbReference type="GO" id="GO:0004612">
    <property type="term" value="F:phosphoenolpyruvate carboxykinase (ATP) activity"/>
    <property type="evidence" value="ECO:0007669"/>
    <property type="project" value="UniProtKB-EC"/>
</dbReference>
<dbReference type="EC" id="4.1.1.49" evidence="3"/>
<evidence type="ECO:0000313" key="11">
    <source>
        <dbReference type="Proteomes" id="UP000467488"/>
    </source>
</evidence>
<accession>A0A8S0FJ37</accession>
<evidence type="ECO:0000256" key="6">
    <source>
        <dbReference type="ARBA" id="ARBA00022793"/>
    </source>
</evidence>
<evidence type="ECO:0000256" key="8">
    <source>
        <dbReference type="ARBA" id="ARBA00023239"/>
    </source>
</evidence>
<dbReference type="GO" id="GO:0006094">
    <property type="term" value="P:gluconeogenesis"/>
    <property type="evidence" value="ECO:0007669"/>
    <property type="project" value="UniProtKB-KW"/>
</dbReference>
<evidence type="ECO:0000256" key="3">
    <source>
        <dbReference type="ARBA" id="ARBA00012363"/>
    </source>
</evidence>
<dbReference type="GO" id="GO:0005524">
    <property type="term" value="F:ATP binding"/>
    <property type="evidence" value="ECO:0007669"/>
    <property type="project" value="UniProtKB-KW"/>
</dbReference>
<organism evidence="10 11">
    <name type="scientific">Escherichia coli</name>
    <dbReference type="NCBI Taxonomy" id="562"/>
    <lineage>
        <taxon>Bacteria</taxon>
        <taxon>Pseudomonadati</taxon>
        <taxon>Pseudomonadota</taxon>
        <taxon>Gammaproteobacteria</taxon>
        <taxon>Enterobacterales</taxon>
        <taxon>Enterobacteriaceae</taxon>
        <taxon>Escherichia</taxon>
    </lineage>
</organism>
<dbReference type="InterPro" id="IPR015994">
    <property type="entry name" value="PEPCK_ATP_CS"/>
</dbReference>
<keyword evidence="6" id="KW-0210">Decarboxylase</keyword>
<keyword evidence="8" id="KW-0456">Lyase</keyword>
<name>A0A8S0FJ37_ECOLX</name>
<dbReference type="Proteomes" id="UP000467488">
    <property type="component" value="Chromosome"/>
</dbReference>
<evidence type="ECO:0000256" key="9">
    <source>
        <dbReference type="ARBA" id="ARBA00047371"/>
    </source>
</evidence>
<evidence type="ECO:0000256" key="2">
    <source>
        <dbReference type="ARBA" id="ARBA00006052"/>
    </source>
</evidence>